<keyword evidence="1" id="KW-0963">Cytoplasm</keyword>
<gene>
    <name evidence="5" type="ORF">WJ0W_001397</name>
</gene>
<evidence type="ECO:0000259" key="4">
    <source>
        <dbReference type="PROSITE" id="PS50110"/>
    </source>
</evidence>
<evidence type="ECO:0000256" key="3">
    <source>
        <dbReference type="PROSITE-ProRule" id="PRU00169"/>
    </source>
</evidence>
<evidence type="ECO:0000313" key="6">
    <source>
        <dbReference type="Proteomes" id="UP001154322"/>
    </source>
</evidence>
<feature type="domain" description="Response regulatory" evidence="4">
    <location>
        <begin position="3"/>
        <end position="114"/>
    </location>
</feature>
<dbReference type="PROSITE" id="PS50110">
    <property type="entry name" value="RESPONSE_REGULATORY"/>
    <property type="match status" value="1"/>
</dbReference>
<dbReference type="PANTHER" id="PTHR42713">
    <property type="entry name" value="HISTIDINE KINASE-RELATED"/>
    <property type="match status" value="1"/>
</dbReference>
<dbReference type="InterPro" id="IPR051552">
    <property type="entry name" value="HptR"/>
</dbReference>
<dbReference type="EMBL" id="CALYLO010000001">
    <property type="protein sequence ID" value="CAH8244159.1"/>
    <property type="molecule type" value="Genomic_DNA"/>
</dbReference>
<dbReference type="Pfam" id="PF00072">
    <property type="entry name" value="Response_reg"/>
    <property type="match status" value="1"/>
</dbReference>
<dbReference type="Gene3D" id="3.40.50.2300">
    <property type="match status" value="1"/>
</dbReference>
<accession>A0ABN8TZE4</accession>
<dbReference type="CDD" id="cd17536">
    <property type="entry name" value="REC_YesN-like"/>
    <property type="match status" value="1"/>
</dbReference>
<dbReference type="InterPro" id="IPR001789">
    <property type="entry name" value="Sig_transdc_resp-reg_receiver"/>
</dbReference>
<proteinExistence type="predicted"/>
<comment type="caution">
    <text evidence="5">The sequence shown here is derived from an EMBL/GenBank/DDBJ whole genome shotgun (WGS) entry which is preliminary data.</text>
</comment>
<dbReference type="SUPFAM" id="SSF52172">
    <property type="entry name" value="CheY-like"/>
    <property type="match status" value="1"/>
</dbReference>
<keyword evidence="3" id="KW-0597">Phosphoprotein</keyword>
<protein>
    <submittedName>
        <fullName evidence="5">Response regulator</fullName>
    </submittedName>
</protein>
<keyword evidence="2" id="KW-0238">DNA-binding</keyword>
<dbReference type="PANTHER" id="PTHR42713:SF3">
    <property type="entry name" value="TRANSCRIPTIONAL REGULATORY PROTEIN HPTR"/>
    <property type="match status" value="1"/>
</dbReference>
<dbReference type="InterPro" id="IPR011006">
    <property type="entry name" value="CheY-like_superfamily"/>
</dbReference>
<organism evidence="5 6">
    <name type="scientific">Paenibacillus melissococcoides</name>
    <dbReference type="NCBI Taxonomy" id="2912268"/>
    <lineage>
        <taxon>Bacteria</taxon>
        <taxon>Bacillati</taxon>
        <taxon>Bacillota</taxon>
        <taxon>Bacilli</taxon>
        <taxon>Bacillales</taxon>
        <taxon>Paenibacillaceae</taxon>
        <taxon>Paenibacillus</taxon>
    </lineage>
</organism>
<dbReference type="SMART" id="SM00448">
    <property type="entry name" value="REC"/>
    <property type="match status" value="1"/>
</dbReference>
<reference evidence="5" key="1">
    <citation type="submission" date="2022-06" db="EMBL/GenBank/DDBJ databases">
        <authorList>
            <person name="Dietemann V."/>
            <person name="Ory F."/>
            <person name="Dainat B."/>
            <person name="Oberhansli S."/>
        </authorList>
    </citation>
    <scope>NUCLEOTIDE SEQUENCE</scope>
    <source>
        <strain evidence="5">Ena-SAMPLE-TAB-26-04-2022-14:26:32:270-5432</strain>
    </source>
</reference>
<dbReference type="Proteomes" id="UP001154322">
    <property type="component" value="Unassembled WGS sequence"/>
</dbReference>
<name>A0ABN8TZE4_9BACL</name>
<keyword evidence="6" id="KW-1185">Reference proteome</keyword>
<sequence length="231" mass="26110">MLTILIADDQQEEREGIAFLIEELQFPLHVEFAENGKKALEFLRRQSADILFTDVKMPLMDGQALQLQPQMKVILFSGFAEFEYAKTAISLGVSDYLLKPIHVDAFEETMQKVIQDITKQKQEDEASKMRKAYVKKHVLFTLVNGVGAPSSLKGPSLDLPAAYDRMLLLEFEKNFFEHAGTEFEGYVLSLLETPADYINLNGYQSLLLFPEANCSSGLSYRDMASGFTRAF</sequence>
<feature type="modified residue" description="4-aspartylphosphate" evidence="3">
    <location>
        <position position="54"/>
    </location>
</feature>
<evidence type="ECO:0000256" key="1">
    <source>
        <dbReference type="ARBA" id="ARBA00022490"/>
    </source>
</evidence>
<evidence type="ECO:0000313" key="5">
    <source>
        <dbReference type="EMBL" id="CAH8244159.1"/>
    </source>
</evidence>
<evidence type="ECO:0000256" key="2">
    <source>
        <dbReference type="ARBA" id="ARBA00023125"/>
    </source>
</evidence>
<dbReference type="RefSeq" id="WP_213426944.1">
    <property type="nucleotide sequence ID" value="NZ_AP031286.1"/>
</dbReference>